<name>A0A8D2D4I6_SCIVU</name>
<keyword evidence="3" id="KW-1185">Reference proteome</keyword>
<evidence type="ECO:0000313" key="3">
    <source>
        <dbReference type="Proteomes" id="UP000694564"/>
    </source>
</evidence>
<proteinExistence type="predicted"/>
<dbReference type="Ensembl" id="ENSSVLT00005021179.1">
    <property type="protein sequence ID" value="ENSSVLP00005019023.1"/>
    <property type="gene ID" value="ENSSVLG00005015259.1"/>
</dbReference>
<dbReference type="Proteomes" id="UP000694564">
    <property type="component" value="Chromosome 4"/>
</dbReference>
<organism evidence="2 3">
    <name type="scientific">Sciurus vulgaris</name>
    <name type="common">Eurasian red squirrel</name>
    <dbReference type="NCBI Taxonomy" id="55149"/>
    <lineage>
        <taxon>Eukaryota</taxon>
        <taxon>Metazoa</taxon>
        <taxon>Chordata</taxon>
        <taxon>Craniata</taxon>
        <taxon>Vertebrata</taxon>
        <taxon>Euteleostomi</taxon>
        <taxon>Mammalia</taxon>
        <taxon>Eutheria</taxon>
        <taxon>Euarchontoglires</taxon>
        <taxon>Glires</taxon>
        <taxon>Rodentia</taxon>
        <taxon>Sciuromorpha</taxon>
        <taxon>Sciuridae</taxon>
        <taxon>Sciurinae</taxon>
        <taxon>Sciurini</taxon>
        <taxon>Sciurus</taxon>
    </lineage>
</organism>
<reference evidence="2" key="1">
    <citation type="submission" date="2025-08" db="UniProtKB">
        <authorList>
            <consortium name="Ensembl"/>
        </authorList>
    </citation>
    <scope>IDENTIFICATION</scope>
</reference>
<sequence length="131" mass="14965">MPRRPPCPVPGRPLRGDRPGRTKARMRGHSGPRRRHPRLAPVGNSPPTSRHGCSRRRGRPPFCWNCWGNLGTIQNQTPWDWETCPRATPLKDESDDFSPQRFLVGLRFMVLGWIEFGETPSYCVMSGNVIF</sequence>
<feature type="compositionally biased region" description="Basic residues" evidence="1">
    <location>
        <begin position="21"/>
        <end position="38"/>
    </location>
</feature>
<feature type="compositionally biased region" description="Pro residues" evidence="1">
    <location>
        <begin position="1"/>
        <end position="11"/>
    </location>
</feature>
<feature type="region of interest" description="Disordered" evidence="1">
    <location>
        <begin position="1"/>
        <end position="57"/>
    </location>
</feature>
<protein>
    <submittedName>
        <fullName evidence="2">Uncharacterized protein</fullName>
    </submittedName>
</protein>
<evidence type="ECO:0000313" key="2">
    <source>
        <dbReference type="Ensembl" id="ENSSVLP00005019023.1"/>
    </source>
</evidence>
<dbReference type="AlphaFoldDB" id="A0A8D2D4I6"/>
<evidence type="ECO:0000256" key="1">
    <source>
        <dbReference type="SAM" id="MobiDB-lite"/>
    </source>
</evidence>
<reference evidence="2" key="2">
    <citation type="submission" date="2025-09" db="UniProtKB">
        <authorList>
            <consortium name="Ensembl"/>
        </authorList>
    </citation>
    <scope>IDENTIFICATION</scope>
</reference>
<accession>A0A8D2D4I6</accession>
<dbReference type="GeneTree" id="ENSGT01090000263344"/>